<dbReference type="Gene3D" id="1.20.890.10">
    <property type="entry name" value="cAMP-dependent protein kinase regulatory subunit, dimerization-anchoring domain"/>
    <property type="match status" value="1"/>
</dbReference>
<evidence type="ECO:0000313" key="7">
    <source>
        <dbReference type="EMBL" id="KAK0167265.1"/>
    </source>
</evidence>
<evidence type="ECO:0000256" key="2">
    <source>
        <dbReference type="ARBA" id="ARBA00022846"/>
    </source>
</evidence>
<evidence type="ECO:0008006" key="9">
    <source>
        <dbReference type="Google" id="ProtNLM"/>
    </source>
</evidence>
<comment type="caution">
    <text evidence="7">The sequence shown here is derived from an EMBL/GenBank/DDBJ whole genome shotgun (WGS) entry which is preliminary data.</text>
</comment>
<keyword evidence="8" id="KW-1185">Reference proteome</keyword>
<dbReference type="SUPFAM" id="SSF47391">
    <property type="entry name" value="Dimerization-anchoring domain of cAMP-dependent PK regulatory subunit"/>
    <property type="match status" value="1"/>
</dbReference>
<dbReference type="InterPro" id="IPR047844">
    <property type="entry name" value="ROP_DD"/>
</dbReference>
<accession>A0AA39FCZ5</accession>
<proteinExistence type="inferred from homology"/>
<dbReference type="EMBL" id="JAQQBR010001832">
    <property type="protein sequence ID" value="KAK0167265.1"/>
    <property type="molecule type" value="Genomic_DNA"/>
</dbReference>
<gene>
    <name evidence="7" type="ORF">PV327_004687</name>
</gene>
<evidence type="ECO:0000256" key="1">
    <source>
        <dbReference type="ARBA" id="ARBA00004230"/>
    </source>
</evidence>
<dbReference type="CDD" id="cd23019">
    <property type="entry name" value="DD_ROP"/>
    <property type="match status" value="1"/>
</dbReference>
<comment type="similarity">
    <text evidence="5">Belongs to the ropporin family.</text>
</comment>
<dbReference type="Proteomes" id="UP001168972">
    <property type="component" value="Unassembled WGS sequence"/>
</dbReference>
<evidence type="ECO:0000256" key="4">
    <source>
        <dbReference type="ARBA" id="ARBA00023273"/>
    </source>
</evidence>
<evidence type="ECO:0000256" key="6">
    <source>
        <dbReference type="SAM" id="MobiDB-lite"/>
    </source>
</evidence>
<dbReference type="PANTHER" id="PTHR14952">
    <property type="entry name" value="ROPPORIN-1-LIKE PROTEIN"/>
    <property type="match status" value="1"/>
</dbReference>
<reference evidence="7" key="1">
    <citation type="journal article" date="2023" name="bioRxiv">
        <title>Scaffold-level genome assemblies of two parasitoid biocontrol wasps reveal the parthenogenesis mechanism and an associated novel virus.</title>
        <authorList>
            <person name="Inwood S."/>
            <person name="Skelly J."/>
            <person name="Guhlin J."/>
            <person name="Harrop T."/>
            <person name="Goldson S."/>
            <person name="Dearden P."/>
        </authorList>
    </citation>
    <scope>NUCLEOTIDE SEQUENCE</scope>
    <source>
        <strain evidence="7">Lincoln</strain>
        <tissue evidence="7">Whole body</tissue>
    </source>
</reference>
<reference evidence="7" key="2">
    <citation type="submission" date="2023-03" db="EMBL/GenBank/DDBJ databases">
        <authorList>
            <person name="Inwood S.N."/>
            <person name="Skelly J.G."/>
            <person name="Guhlin J."/>
            <person name="Harrop T.W.R."/>
            <person name="Goldson S.G."/>
            <person name="Dearden P.K."/>
        </authorList>
    </citation>
    <scope>NUCLEOTIDE SEQUENCE</scope>
    <source>
        <strain evidence="7">Lincoln</strain>
        <tissue evidence="7">Whole body</tissue>
    </source>
</reference>
<feature type="region of interest" description="Disordered" evidence="6">
    <location>
        <begin position="253"/>
        <end position="273"/>
    </location>
</feature>
<protein>
    <recommendedName>
        <fullName evidence="9">Ropporin-1-like protein</fullName>
    </recommendedName>
</protein>
<feature type="compositionally biased region" description="Polar residues" evidence="6">
    <location>
        <begin position="253"/>
        <end position="265"/>
    </location>
</feature>
<organism evidence="7 8">
    <name type="scientific">Microctonus hyperodae</name>
    <name type="common">Parasitoid wasp</name>
    <dbReference type="NCBI Taxonomy" id="165561"/>
    <lineage>
        <taxon>Eukaryota</taxon>
        <taxon>Metazoa</taxon>
        <taxon>Ecdysozoa</taxon>
        <taxon>Arthropoda</taxon>
        <taxon>Hexapoda</taxon>
        <taxon>Insecta</taxon>
        <taxon>Pterygota</taxon>
        <taxon>Neoptera</taxon>
        <taxon>Endopterygota</taxon>
        <taxon>Hymenoptera</taxon>
        <taxon>Apocrita</taxon>
        <taxon>Ichneumonoidea</taxon>
        <taxon>Braconidae</taxon>
        <taxon>Euphorinae</taxon>
        <taxon>Microctonus</taxon>
    </lineage>
</organism>
<dbReference type="PANTHER" id="PTHR14952:SF9">
    <property type="entry name" value="EF-HAND DOMAIN-CONTAINING PROTEIN"/>
    <property type="match status" value="1"/>
</dbReference>
<evidence type="ECO:0000256" key="5">
    <source>
        <dbReference type="ARBA" id="ARBA00035651"/>
    </source>
</evidence>
<sequence>MESIDNELNSNPLNVPPKLPLILKQFCKAAIRTQPYDLLKWSSAYFNALAEGAEPPIKFRLEYPLFGSITDGLTLGFIKVLLRQFGADYNKVLSVETILRQWDDLCLNRRDLNLIMIIGKFRRKCQVKKFLSIAVGLLGSSLYDTMLMICDLFTMEPDGGSSLIPVNLFMEIYSYLAGRRCDGERLEADEDPSEFIVQETSEAITPELSEESNKINAPVTSHEFSDGDPNADIEFNFKDDSCIDINHRKESSHNINSLTDRSNNSSKDRVQNDREKEIIESEVHDKDYLVSSNREENFIKLPKIPMSDDEKTITSDEQLEMTGEKRELNRSRKKLMINRHWLTHYPVVPGIGPRLTAEEVAAVAEWMTECSKIQEGMVGPRNIRHFQCPPLDRQKIPKS</sequence>
<keyword evidence="4" id="KW-0966">Cell projection</keyword>
<keyword evidence="2" id="KW-0282">Flagellum</keyword>
<evidence type="ECO:0000256" key="3">
    <source>
        <dbReference type="ARBA" id="ARBA00023069"/>
    </source>
</evidence>
<keyword evidence="3" id="KW-0969">Cilium</keyword>
<comment type="subcellular location">
    <subcellularLocation>
        <location evidence="1">Cell projection</location>
        <location evidence="1">Cilium</location>
        <location evidence="1">Flagellum</location>
    </subcellularLocation>
</comment>
<dbReference type="GO" id="GO:0031514">
    <property type="term" value="C:motile cilium"/>
    <property type="evidence" value="ECO:0007669"/>
    <property type="project" value="UniProtKB-SubCell"/>
</dbReference>
<name>A0AA39FCZ5_MICHY</name>
<evidence type="ECO:0000313" key="8">
    <source>
        <dbReference type="Proteomes" id="UP001168972"/>
    </source>
</evidence>
<dbReference type="AlphaFoldDB" id="A0AA39FCZ5"/>